<dbReference type="STRING" id="694573.A0A194V4T9"/>
<feature type="compositionally biased region" description="Basic and acidic residues" evidence="1">
    <location>
        <begin position="542"/>
        <end position="556"/>
    </location>
</feature>
<protein>
    <submittedName>
        <fullName evidence="2">Uncharacterized protein</fullName>
    </submittedName>
</protein>
<keyword evidence="3" id="KW-1185">Reference proteome</keyword>
<feature type="compositionally biased region" description="Polar residues" evidence="1">
    <location>
        <begin position="598"/>
        <end position="607"/>
    </location>
</feature>
<dbReference type="AlphaFoldDB" id="A0A194V4T9"/>
<sequence length="699" mass="76400">MSDRSWLGFGGRVRTPQPANHDNQSENVDHAPPALHRSLTQVYVQQQHQQQNHKPPKLSRISGYIGLGAAAKSHSPTTPNYPEITMERSESMKSGPLSLDFEGPHKKIENNNFYNEADATWHNPSLKQMIETVSCEMMRNGSSAPIPRHLNGWIASIIEEVSHQFCQLRDLRAQFADLKETRQKELKEFSAMTSEWEQREYGFKAEINRLEHIISDTQQGAKSVLLARAGSVVNRDDGAAFRAKMDRLSRSEGGTDEDVTLDRNHDYLVKYSKRNSIALSTGAASLSVDTSPYKTLGTATRFLDPSSDVYLSQQLRNAVSRRRPRRDQDLEAKMAAARISIALTGKPPAPSVKSKMSARNSNSSSSSSSSGKVSSSSSLLTQGLLAETMAHGQVTPHTSPTKDEILYGRPVKGPAKGCDILETIREMAAQNGGLPDDAVDDESSYASTPQFSRHQRAFSFNAGEEGFGAPRCLTKTLSSQRSQQSTAEERPSSSQLDGLAQDRGDSTPTNLNSQTTESSDTSSDEESNHSRSSILMAMGRNRVTDAGKDETTTAKGRDLDEPFALVQMTKAMAFRRDAVANNLRVSPNKKVQEHRVPRTSQPSTGKETQCHGLMQHDHDNGRALLSDNELALNTLEKLSCGFSQEQARSYMPGPTAPIAVKCLPSDGGCSHDAAVASARASERTISGNKGQLQSRAQAV</sequence>
<feature type="compositionally biased region" description="Polar residues" evidence="1">
    <location>
        <begin position="476"/>
        <end position="496"/>
    </location>
</feature>
<dbReference type="Proteomes" id="UP000078576">
    <property type="component" value="Unassembled WGS sequence"/>
</dbReference>
<reference evidence="3" key="1">
    <citation type="submission" date="2014-12" db="EMBL/GenBank/DDBJ databases">
        <title>Genome Sequence of Valsa Canker Pathogens Uncovers a Specific Adaption of Colonization on Woody Bark.</title>
        <authorList>
            <person name="Yin Z."/>
            <person name="Liu H."/>
            <person name="Gao X."/>
            <person name="Li Z."/>
            <person name="Song N."/>
            <person name="Ke X."/>
            <person name="Dai Q."/>
            <person name="Wu Y."/>
            <person name="Sun Y."/>
            <person name="Xu J.-R."/>
            <person name="Kang Z.K."/>
            <person name="Wang L."/>
            <person name="Huang L."/>
        </authorList>
    </citation>
    <scope>NUCLEOTIDE SEQUENCE [LARGE SCALE GENOMIC DNA]</scope>
    <source>
        <strain evidence="3">SXYL134</strain>
    </source>
</reference>
<proteinExistence type="predicted"/>
<accession>A0A194V4T9</accession>
<name>A0A194V4T9_CYTMA</name>
<evidence type="ECO:0000256" key="1">
    <source>
        <dbReference type="SAM" id="MobiDB-lite"/>
    </source>
</evidence>
<evidence type="ECO:0000313" key="3">
    <source>
        <dbReference type="Proteomes" id="UP000078576"/>
    </source>
</evidence>
<feature type="region of interest" description="Disordered" evidence="1">
    <location>
        <begin position="589"/>
        <end position="609"/>
    </location>
</feature>
<feature type="region of interest" description="Disordered" evidence="1">
    <location>
        <begin position="537"/>
        <end position="556"/>
    </location>
</feature>
<dbReference type="OrthoDB" id="5430717at2759"/>
<feature type="region of interest" description="Disordered" evidence="1">
    <location>
        <begin position="680"/>
        <end position="699"/>
    </location>
</feature>
<gene>
    <name evidence="2" type="ORF">VP1G_06130</name>
</gene>
<organism evidence="2 3">
    <name type="scientific">Cytospora mali</name>
    <name type="common">Apple Valsa canker fungus</name>
    <name type="synonym">Valsa mali</name>
    <dbReference type="NCBI Taxonomy" id="578113"/>
    <lineage>
        <taxon>Eukaryota</taxon>
        <taxon>Fungi</taxon>
        <taxon>Dikarya</taxon>
        <taxon>Ascomycota</taxon>
        <taxon>Pezizomycotina</taxon>
        <taxon>Sordariomycetes</taxon>
        <taxon>Sordariomycetidae</taxon>
        <taxon>Diaporthales</taxon>
        <taxon>Cytosporaceae</taxon>
        <taxon>Cytospora</taxon>
    </lineage>
</organism>
<evidence type="ECO:0000313" key="2">
    <source>
        <dbReference type="EMBL" id="KUI58851.1"/>
    </source>
</evidence>
<feature type="region of interest" description="Disordered" evidence="1">
    <location>
        <begin position="476"/>
        <end position="531"/>
    </location>
</feature>
<feature type="region of interest" description="Disordered" evidence="1">
    <location>
        <begin position="342"/>
        <end position="378"/>
    </location>
</feature>
<dbReference type="EMBL" id="KN714720">
    <property type="protein sequence ID" value="KUI58851.1"/>
    <property type="molecule type" value="Genomic_DNA"/>
</dbReference>
<feature type="compositionally biased region" description="Low complexity" evidence="1">
    <location>
        <begin position="353"/>
        <end position="378"/>
    </location>
</feature>
<feature type="compositionally biased region" description="Polar residues" evidence="1">
    <location>
        <begin position="683"/>
        <end position="699"/>
    </location>
</feature>
<feature type="region of interest" description="Disordered" evidence="1">
    <location>
        <begin position="1"/>
        <end position="31"/>
    </location>
</feature>